<dbReference type="Proteomes" id="UP000236286">
    <property type="component" value="Unassembled WGS sequence"/>
</dbReference>
<gene>
    <name evidence="2" type="ORF">CR492_05210</name>
</gene>
<evidence type="ECO:0008006" key="4">
    <source>
        <dbReference type="Google" id="ProtNLM"/>
    </source>
</evidence>
<keyword evidence="1" id="KW-0732">Signal</keyword>
<organism evidence="2 3">
    <name type="scientific">Methylocella silvestris</name>
    <dbReference type="NCBI Taxonomy" id="199596"/>
    <lineage>
        <taxon>Bacteria</taxon>
        <taxon>Pseudomonadati</taxon>
        <taxon>Pseudomonadota</taxon>
        <taxon>Alphaproteobacteria</taxon>
        <taxon>Hyphomicrobiales</taxon>
        <taxon>Beijerinckiaceae</taxon>
        <taxon>Methylocella</taxon>
    </lineage>
</organism>
<protein>
    <recommendedName>
        <fullName evidence="4">Peptidase A2 domain-containing protein</fullName>
    </recommendedName>
</protein>
<name>A0A2J7TJZ6_METSI</name>
<evidence type="ECO:0000313" key="3">
    <source>
        <dbReference type="Proteomes" id="UP000236286"/>
    </source>
</evidence>
<sequence length="323" mass="33562">MKALAKASFPIFAIAGLALAASALFSARTADALCGGERFAIARAPTGASPYIQLTAGSATGAFLLDYGATESLISSAALPPGDGSAEISNFSLPSFSRGRFKPGSFERLSLQPEGGQLGVVGTDFLARLSAQFSGEAAFLGPEPCPASALAAKGLKPIAQAGFFSWDPSRLPAGRPNVPVVFLDFGDGAPISAQIDTGYDDVKYLHSVDINRPLFDQITASGAAMELVAQTTVTTCSGAEPRSVYRLKDRPLVIESEAGAPIRRIADFYLTVKAPNNCGGIATMATPAAQLGASFLKSFGTIVFDPKSETVWIETDGPDSRSR</sequence>
<feature type="signal peptide" evidence="1">
    <location>
        <begin position="1"/>
        <end position="20"/>
    </location>
</feature>
<dbReference type="OrthoDB" id="1490242at2"/>
<dbReference type="RefSeq" id="WP_102842681.1">
    <property type="nucleotide sequence ID" value="NZ_PDZR01000003.1"/>
</dbReference>
<evidence type="ECO:0000313" key="2">
    <source>
        <dbReference type="EMBL" id="PNG27090.1"/>
    </source>
</evidence>
<evidence type="ECO:0000256" key="1">
    <source>
        <dbReference type="SAM" id="SignalP"/>
    </source>
</evidence>
<accession>A0A2J7TJZ6</accession>
<proteinExistence type="predicted"/>
<comment type="caution">
    <text evidence="2">The sequence shown here is derived from an EMBL/GenBank/DDBJ whole genome shotgun (WGS) entry which is preliminary data.</text>
</comment>
<dbReference type="EMBL" id="PDZR01000003">
    <property type="protein sequence ID" value="PNG27090.1"/>
    <property type="molecule type" value="Genomic_DNA"/>
</dbReference>
<reference evidence="2 3" key="1">
    <citation type="submission" date="2017-10" db="EMBL/GenBank/DDBJ databases">
        <title>Genome announcement of Methylocella silvestris TVC from permafrost.</title>
        <authorList>
            <person name="Wang J."/>
            <person name="Geng K."/>
            <person name="Ul-Haque F."/>
            <person name="Crombie A.T."/>
            <person name="Street L.E."/>
            <person name="Wookey P.A."/>
            <person name="Murrell J.C."/>
            <person name="Pratscher J."/>
        </authorList>
    </citation>
    <scope>NUCLEOTIDE SEQUENCE [LARGE SCALE GENOMIC DNA]</scope>
    <source>
        <strain evidence="2 3">TVC</strain>
    </source>
</reference>
<dbReference type="AlphaFoldDB" id="A0A2J7TJZ6"/>
<feature type="chain" id="PRO_5014342363" description="Peptidase A2 domain-containing protein" evidence="1">
    <location>
        <begin position="21"/>
        <end position="323"/>
    </location>
</feature>